<protein>
    <submittedName>
        <fullName evidence="2">Uncharacterized protein</fullName>
    </submittedName>
</protein>
<organism evidence="2 3">
    <name type="scientific">Coprinellus micaceus</name>
    <name type="common">Glistening ink-cap mushroom</name>
    <name type="synonym">Coprinus micaceus</name>
    <dbReference type="NCBI Taxonomy" id="71717"/>
    <lineage>
        <taxon>Eukaryota</taxon>
        <taxon>Fungi</taxon>
        <taxon>Dikarya</taxon>
        <taxon>Basidiomycota</taxon>
        <taxon>Agaricomycotina</taxon>
        <taxon>Agaricomycetes</taxon>
        <taxon>Agaricomycetidae</taxon>
        <taxon>Agaricales</taxon>
        <taxon>Agaricineae</taxon>
        <taxon>Psathyrellaceae</taxon>
        <taxon>Coprinellus</taxon>
    </lineage>
</organism>
<gene>
    <name evidence="2" type="ORF">FA13DRAFT_1713721</name>
</gene>
<keyword evidence="3" id="KW-1185">Reference proteome</keyword>
<dbReference type="AlphaFoldDB" id="A0A4Y7SVH9"/>
<feature type="compositionally biased region" description="Basic residues" evidence="1">
    <location>
        <begin position="30"/>
        <end position="39"/>
    </location>
</feature>
<feature type="compositionally biased region" description="Basic and acidic residues" evidence="1">
    <location>
        <begin position="56"/>
        <end position="87"/>
    </location>
</feature>
<sequence>MQAPPKNRPKTEECPLRAVEQHIPVFSGKRGTRKSKSRLARGGGGDSANVSGGPRDQNRDRRARTEAGHEAGETKKRKGGERPEAERVWGSAESEWDMGATGLGIDTQGPEVGNRCFNIEPKRGERAVVVIRRDLRGSSRGMRESDIEPIKEWSWI</sequence>
<feature type="region of interest" description="Disordered" evidence="1">
    <location>
        <begin position="1"/>
        <end position="112"/>
    </location>
</feature>
<proteinExistence type="predicted"/>
<evidence type="ECO:0000313" key="3">
    <source>
        <dbReference type="Proteomes" id="UP000298030"/>
    </source>
</evidence>
<name>A0A4Y7SVH9_COPMI</name>
<reference evidence="2 3" key="1">
    <citation type="journal article" date="2019" name="Nat. Ecol. Evol.">
        <title>Megaphylogeny resolves global patterns of mushroom evolution.</title>
        <authorList>
            <person name="Varga T."/>
            <person name="Krizsan K."/>
            <person name="Foldi C."/>
            <person name="Dima B."/>
            <person name="Sanchez-Garcia M."/>
            <person name="Sanchez-Ramirez S."/>
            <person name="Szollosi G.J."/>
            <person name="Szarkandi J.G."/>
            <person name="Papp V."/>
            <person name="Albert L."/>
            <person name="Andreopoulos W."/>
            <person name="Angelini C."/>
            <person name="Antonin V."/>
            <person name="Barry K.W."/>
            <person name="Bougher N.L."/>
            <person name="Buchanan P."/>
            <person name="Buyck B."/>
            <person name="Bense V."/>
            <person name="Catcheside P."/>
            <person name="Chovatia M."/>
            <person name="Cooper J."/>
            <person name="Damon W."/>
            <person name="Desjardin D."/>
            <person name="Finy P."/>
            <person name="Geml J."/>
            <person name="Haridas S."/>
            <person name="Hughes K."/>
            <person name="Justo A."/>
            <person name="Karasinski D."/>
            <person name="Kautmanova I."/>
            <person name="Kiss B."/>
            <person name="Kocsube S."/>
            <person name="Kotiranta H."/>
            <person name="LaButti K.M."/>
            <person name="Lechner B.E."/>
            <person name="Liimatainen K."/>
            <person name="Lipzen A."/>
            <person name="Lukacs Z."/>
            <person name="Mihaltcheva S."/>
            <person name="Morgado L.N."/>
            <person name="Niskanen T."/>
            <person name="Noordeloos M.E."/>
            <person name="Ohm R.A."/>
            <person name="Ortiz-Santana B."/>
            <person name="Ovrebo C."/>
            <person name="Racz N."/>
            <person name="Riley R."/>
            <person name="Savchenko A."/>
            <person name="Shiryaev A."/>
            <person name="Soop K."/>
            <person name="Spirin V."/>
            <person name="Szebenyi C."/>
            <person name="Tomsovsky M."/>
            <person name="Tulloss R.E."/>
            <person name="Uehling J."/>
            <person name="Grigoriev I.V."/>
            <person name="Vagvolgyi C."/>
            <person name="Papp T."/>
            <person name="Martin F.M."/>
            <person name="Miettinen O."/>
            <person name="Hibbett D.S."/>
            <person name="Nagy L.G."/>
        </authorList>
    </citation>
    <scope>NUCLEOTIDE SEQUENCE [LARGE SCALE GENOMIC DNA]</scope>
    <source>
        <strain evidence="2 3">FP101781</strain>
    </source>
</reference>
<dbReference type="EMBL" id="QPFP01000053">
    <property type="protein sequence ID" value="TEB25875.1"/>
    <property type="molecule type" value="Genomic_DNA"/>
</dbReference>
<accession>A0A4Y7SVH9</accession>
<evidence type="ECO:0000313" key="2">
    <source>
        <dbReference type="EMBL" id="TEB25875.1"/>
    </source>
</evidence>
<comment type="caution">
    <text evidence="2">The sequence shown here is derived from an EMBL/GenBank/DDBJ whole genome shotgun (WGS) entry which is preliminary data.</text>
</comment>
<dbReference type="Proteomes" id="UP000298030">
    <property type="component" value="Unassembled WGS sequence"/>
</dbReference>
<evidence type="ECO:0000256" key="1">
    <source>
        <dbReference type="SAM" id="MobiDB-lite"/>
    </source>
</evidence>